<evidence type="ECO:0000313" key="3">
    <source>
        <dbReference type="Proteomes" id="UP000595437"/>
    </source>
</evidence>
<evidence type="ECO:0000313" key="2">
    <source>
        <dbReference type="EMBL" id="QQP51324.1"/>
    </source>
</evidence>
<name>A0A7T8K9P8_CALRO</name>
<reference evidence="3" key="1">
    <citation type="submission" date="2021-01" db="EMBL/GenBank/DDBJ databases">
        <title>Caligus Genome Assembly.</title>
        <authorList>
            <person name="Gallardo-Escarate C."/>
        </authorList>
    </citation>
    <scope>NUCLEOTIDE SEQUENCE [LARGE SCALE GENOMIC DNA]</scope>
</reference>
<dbReference type="Proteomes" id="UP000595437">
    <property type="component" value="Chromosome 8"/>
</dbReference>
<organism evidence="2 3">
    <name type="scientific">Caligus rogercresseyi</name>
    <name type="common">Sea louse</name>
    <dbReference type="NCBI Taxonomy" id="217165"/>
    <lineage>
        <taxon>Eukaryota</taxon>
        <taxon>Metazoa</taxon>
        <taxon>Ecdysozoa</taxon>
        <taxon>Arthropoda</taxon>
        <taxon>Crustacea</taxon>
        <taxon>Multicrustacea</taxon>
        <taxon>Hexanauplia</taxon>
        <taxon>Copepoda</taxon>
        <taxon>Siphonostomatoida</taxon>
        <taxon>Caligidae</taxon>
        <taxon>Caligus</taxon>
    </lineage>
</organism>
<accession>A0A7T8K9P8</accession>
<dbReference type="AlphaFoldDB" id="A0A7T8K9P8"/>
<dbReference type="EMBL" id="CP045897">
    <property type="protein sequence ID" value="QQP51324.1"/>
    <property type="molecule type" value="Genomic_DNA"/>
</dbReference>
<keyword evidence="3" id="KW-1185">Reference proteome</keyword>
<sequence length="49" mass="5293">MNHSSSNDVKFNKKVLDDFDYSDEEDGGGHEGEASLNVPPPAMIEALQG</sequence>
<feature type="region of interest" description="Disordered" evidence="1">
    <location>
        <begin position="1"/>
        <end position="41"/>
    </location>
</feature>
<gene>
    <name evidence="2" type="ORF">FKW44_012648</name>
</gene>
<evidence type="ECO:0000256" key="1">
    <source>
        <dbReference type="SAM" id="MobiDB-lite"/>
    </source>
</evidence>
<protein>
    <submittedName>
        <fullName evidence="2">LOC100120342</fullName>
    </submittedName>
</protein>
<proteinExistence type="predicted"/>